<name>A0ABU3RS18_9MICO</name>
<dbReference type="InterPro" id="IPR006312">
    <property type="entry name" value="TatA/E"/>
</dbReference>
<comment type="caution">
    <text evidence="11">The sequence shown here is derived from an EMBL/GenBank/DDBJ whole genome shotgun (WGS) entry which is preliminary data.</text>
</comment>
<comment type="subcellular location">
    <subcellularLocation>
        <location evidence="1 9">Cell membrane</location>
        <topology evidence="1 9">Single-pass membrane protein</topology>
    </subcellularLocation>
</comment>
<dbReference type="NCBIfam" id="TIGR01411">
    <property type="entry name" value="tatAE"/>
    <property type="match status" value="1"/>
</dbReference>
<keyword evidence="5 9" id="KW-0653">Protein transport</keyword>
<keyword evidence="7 9" id="KW-0811">Translocation</keyword>
<comment type="similarity">
    <text evidence="9">Belongs to the TatA/E family.</text>
</comment>
<proteinExistence type="inferred from homology"/>
<comment type="function">
    <text evidence="9">Part of the twin-arginine translocation (Tat) system that transports large folded proteins containing a characteristic twin-arginine motif in their signal peptide across membranes. TatA could form the protein-conducting channel of the Tat system.</text>
</comment>
<dbReference type="RefSeq" id="WP_316000625.1">
    <property type="nucleotide sequence ID" value="NZ_JAWDIU010000001.1"/>
</dbReference>
<keyword evidence="8 9" id="KW-0472">Membrane</keyword>
<keyword evidence="3 9" id="KW-1003">Cell membrane</keyword>
<keyword evidence="12" id="KW-1185">Reference proteome</keyword>
<dbReference type="Pfam" id="PF02416">
    <property type="entry name" value="TatA_B_E"/>
    <property type="match status" value="1"/>
</dbReference>
<evidence type="ECO:0000256" key="4">
    <source>
        <dbReference type="ARBA" id="ARBA00022692"/>
    </source>
</evidence>
<dbReference type="PANTHER" id="PTHR42982:SF8">
    <property type="entry name" value="SEC-INDEPENDENT PROTEIN TRANSLOCASE PROTEIN TATA"/>
    <property type="match status" value="1"/>
</dbReference>
<evidence type="ECO:0000256" key="10">
    <source>
        <dbReference type="SAM" id="MobiDB-lite"/>
    </source>
</evidence>
<evidence type="ECO:0000313" key="11">
    <source>
        <dbReference type="EMBL" id="MDU0325686.1"/>
    </source>
</evidence>
<dbReference type="PANTHER" id="PTHR42982">
    <property type="entry name" value="SEC-INDEPENDENT PROTEIN TRANSLOCASE PROTEIN TATA"/>
    <property type="match status" value="1"/>
</dbReference>
<dbReference type="Gene3D" id="1.20.5.3310">
    <property type="match status" value="1"/>
</dbReference>
<feature type="compositionally biased region" description="Polar residues" evidence="10">
    <location>
        <begin position="137"/>
        <end position="153"/>
    </location>
</feature>
<feature type="region of interest" description="Disordered" evidence="10">
    <location>
        <begin position="118"/>
        <end position="153"/>
    </location>
</feature>
<evidence type="ECO:0000256" key="8">
    <source>
        <dbReference type="ARBA" id="ARBA00023136"/>
    </source>
</evidence>
<keyword evidence="2 9" id="KW-0813">Transport</keyword>
<evidence type="ECO:0000256" key="5">
    <source>
        <dbReference type="ARBA" id="ARBA00022927"/>
    </source>
</evidence>
<keyword evidence="6 9" id="KW-1133">Transmembrane helix</keyword>
<dbReference type="EMBL" id="JAWDIU010000001">
    <property type="protein sequence ID" value="MDU0325686.1"/>
    <property type="molecule type" value="Genomic_DNA"/>
</dbReference>
<evidence type="ECO:0000256" key="7">
    <source>
        <dbReference type="ARBA" id="ARBA00023010"/>
    </source>
</evidence>
<organism evidence="11 12">
    <name type="scientific">Microbacterium algihabitans</name>
    <dbReference type="NCBI Taxonomy" id="3075992"/>
    <lineage>
        <taxon>Bacteria</taxon>
        <taxon>Bacillati</taxon>
        <taxon>Actinomycetota</taxon>
        <taxon>Actinomycetes</taxon>
        <taxon>Micrococcales</taxon>
        <taxon>Microbacteriaceae</taxon>
        <taxon>Microbacterium</taxon>
    </lineage>
</organism>
<evidence type="ECO:0000256" key="2">
    <source>
        <dbReference type="ARBA" id="ARBA00022448"/>
    </source>
</evidence>
<reference evidence="11 12" key="1">
    <citation type="submission" date="2023-09" db="EMBL/GenBank/DDBJ databases">
        <title>Microbacterium fusihabitans sp. nov., Microbacterium phycihabitans sp. nov., and Microbacterium cervinum sp. nov., isolated from dried seaweeds of beach.</title>
        <authorList>
            <person name="Lee S.D."/>
        </authorList>
    </citation>
    <scope>NUCLEOTIDE SEQUENCE [LARGE SCALE GENOMIC DNA]</scope>
    <source>
        <strain evidence="11 12">KSW2-21</strain>
    </source>
</reference>
<accession>A0ABU3RS18</accession>
<dbReference type="InterPro" id="IPR003369">
    <property type="entry name" value="TatA/B/E"/>
</dbReference>
<evidence type="ECO:0000256" key="3">
    <source>
        <dbReference type="ARBA" id="ARBA00022475"/>
    </source>
</evidence>
<feature type="compositionally biased region" description="Basic and acidic residues" evidence="10">
    <location>
        <begin position="118"/>
        <end position="128"/>
    </location>
</feature>
<comment type="subunit">
    <text evidence="9">The Tat system comprises two distinct complexes: a TatABC complex, containing multiple copies of TatA, TatB and TatC subunits, and a separate TatA complex, containing only TatA subunits. Substrates initially bind to the TatABC complex, which probably triggers association of the separate TatA complex to form the active translocon.</text>
</comment>
<evidence type="ECO:0000313" key="12">
    <source>
        <dbReference type="Proteomes" id="UP001256673"/>
    </source>
</evidence>
<sequence>MNGMRASRPLFCESLPRRSSRTREPAQSADRPFFANRVNFLGVRAMFAHPRPLLMMSGVKHEEYRRLSKGSHMGIFGNAFSGWHLLLILAVVLLLFGAAKLPSLAKSVGESVRILRAETREAKGDKTEPASAPSSATANDQPGRNPSGPSSST</sequence>
<dbReference type="Proteomes" id="UP001256673">
    <property type="component" value="Unassembled WGS sequence"/>
</dbReference>
<feature type="transmembrane region" description="Helical" evidence="9">
    <location>
        <begin position="75"/>
        <end position="99"/>
    </location>
</feature>
<protein>
    <recommendedName>
        <fullName evidence="9">Sec-independent protein translocase protein TatA</fullName>
    </recommendedName>
</protein>
<gene>
    <name evidence="9 11" type="primary">tatA</name>
    <name evidence="11" type="ORF">RWH43_02840</name>
</gene>
<evidence type="ECO:0000256" key="1">
    <source>
        <dbReference type="ARBA" id="ARBA00004162"/>
    </source>
</evidence>
<keyword evidence="4 9" id="KW-0812">Transmembrane</keyword>
<evidence type="ECO:0000256" key="6">
    <source>
        <dbReference type="ARBA" id="ARBA00022989"/>
    </source>
</evidence>
<dbReference type="HAMAP" id="MF_00236">
    <property type="entry name" value="TatA_E"/>
    <property type="match status" value="1"/>
</dbReference>
<evidence type="ECO:0000256" key="9">
    <source>
        <dbReference type="HAMAP-Rule" id="MF_00236"/>
    </source>
</evidence>